<evidence type="ECO:0000313" key="3">
    <source>
        <dbReference type="Proteomes" id="UP000287830"/>
    </source>
</evidence>
<feature type="compositionally biased region" description="Basic and acidic residues" evidence="1">
    <location>
        <begin position="1"/>
        <end position="23"/>
    </location>
</feature>
<proteinExistence type="predicted"/>
<comment type="caution">
    <text evidence="2">The sequence shown here is derived from an EMBL/GenBank/DDBJ whole genome shotgun (WGS) entry which is preliminary data.</text>
</comment>
<evidence type="ECO:0000313" key="2">
    <source>
        <dbReference type="EMBL" id="GCD37963.1"/>
    </source>
</evidence>
<feature type="region of interest" description="Disordered" evidence="1">
    <location>
        <begin position="1"/>
        <end position="46"/>
    </location>
</feature>
<sequence length="58" mass="6827">MPKRSEAKQDRKTYKALKAEHNRRFNNSTTDPDSDEFLASDGAVSEAEQRLPFWRRGW</sequence>
<name>A0A7U9L046_9ACTN</name>
<dbReference type="AlphaFoldDB" id="A0A7U9L046"/>
<evidence type="ECO:0000256" key="1">
    <source>
        <dbReference type="SAM" id="MobiDB-lite"/>
    </source>
</evidence>
<reference evidence="2 3" key="1">
    <citation type="submission" date="2018-11" db="EMBL/GenBank/DDBJ databases">
        <title>Whole genome sequence of Streptomyces chrestomyceticus NBRC 13444(T).</title>
        <authorList>
            <person name="Komaki H."/>
            <person name="Tamura T."/>
        </authorList>
    </citation>
    <scope>NUCLEOTIDE SEQUENCE [LARGE SCALE GENOMIC DNA]</scope>
    <source>
        <strain evidence="2 3">NBRC 13444</strain>
    </source>
</reference>
<gene>
    <name evidence="2" type="ORF">OEIGOIKO_05773</name>
</gene>
<dbReference type="RefSeq" id="WP_154806409.1">
    <property type="nucleotide sequence ID" value="NZ_BHZC01000001.1"/>
</dbReference>
<organism evidence="2 3">
    <name type="scientific">Streptomyces chrestomyceticus JCM 4735</name>
    <dbReference type="NCBI Taxonomy" id="1306181"/>
    <lineage>
        <taxon>Bacteria</taxon>
        <taxon>Bacillati</taxon>
        <taxon>Actinomycetota</taxon>
        <taxon>Actinomycetes</taxon>
        <taxon>Kitasatosporales</taxon>
        <taxon>Streptomycetaceae</taxon>
        <taxon>Streptomyces</taxon>
    </lineage>
</organism>
<accession>A0A7U9L046</accession>
<protein>
    <submittedName>
        <fullName evidence="2">Uncharacterized protein</fullName>
    </submittedName>
</protein>
<dbReference type="EMBL" id="BHZC01000001">
    <property type="protein sequence ID" value="GCD37963.1"/>
    <property type="molecule type" value="Genomic_DNA"/>
</dbReference>
<dbReference type="OrthoDB" id="4343836at2"/>
<dbReference type="GeneID" id="95626846"/>
<dbReference type="Proteomes" id="UP000287830">
    <property type="component" value="Unassembled WGS sequence"/>
</dbReference>